<proteinExistence type="predicted"/>
<dbReference type="Pfam" id="PF11457">
    <property type="entry name" value="DUF3021"/>
    <property type="match status" value="1"/>
</dbReference>
<evidence type="ECO:0000313" key="5">
    <source>
        <dbReference type="Proteomes" id="UP000235119"/>
    </source>
</evidence>
<accession>A0A109DCT8</accession>
<feature type="transmembrane region" description="Helical" evidence="1">
    <location>
        <begin position="12"/>
        <end position="36"/>
    </location>
</feature>
<evidence type="ECO:0000256" key="1">
    <source>
        <dbReference type="SAM" id="Phobius"/>
    </source>
</evidence>
<dbReference type="Proteomes" id="UP000067598">
    <property type="component" value="Unassembled WGS sequence"/>
</dbReference>
<dbReference type="InterPro" id="IPR021560">
    <property type="entry name" value="DUF3021"/>
</dbReference>
<reference evidence="2 4" key="1">
    <citation type="journal article" date="2016" name="Microbiology (Mosc.)">
        <title>Comparison of Lactobacillus crispatus isolates from Lactobacillus-dominated vaginal microbiomes with isolates from microbiomes containing bacterial vaginosis-associated bacteria.</title>
        <authorList>
            <person name="Abdelmaksoud A.A."/>
            <person name="Koparde V.N."/>
            <person name="Sheth N.U."/>
            <person name="Serrano M.G."/>
            <person name="Glascock A.L."/>
            <person name="Fettweis J.M."/>
            <person name="Strauss Iii J.F."/>
            <person name="Buck G.A."/>
            <person name="Jefferson K.K."/>
        </authorList>
    </citation>
    <scope>NUCLEOTIDE SEQUENCE [LARGE SCALE GENOMIC DNA]</scope>
    <source>
        <strain evidence="2 4">VMC3</strain>
    </source>
</reference>
<comment type="caution">
    <text evidence="2">The sequence shown here is derived from an EMBL/GenBank/DDBJ whole genome shotgun (WGS) entry which is preliminary data.</text>
</comment>
<feature type="transmembrane region" description="Helical" evidence="1">
    <location>
        <begin position="99"/>
        <end position="122"/>
    </location>
</feature>
<keyword evidence="1" id="KW-1133">Transmembrane helix</keyword>
<evidence type="ECO:0000313" key="4">
    <source>
        <dbReference type="Proteomes" id="UP000067598"/>
    </source>
</evidence>
<dbReference type="Proteomes" id="UP000235119">
    <property type="component" value="Unassembled WGS sequence"/>
</dbReference>
<feature type="transmembrane region" description="Helical" evidence="1">
    <location>
        <begin position="72"/>
        <end position="93"/>
    </location>
</feature>
<evidence type="ECO:0000313" key="2">
    <source>
        <dbReference type="EMBL" id="KWU03077.1"/>
    </source>
</evidence>
<dbReference type="EMBL" id="LJGP01000045">
    <property type="protein sequence ID" value="KWU03077.1"/>
    <property type="molecule type" value="Genomic_DNA"/>
</dbReference>
<reference evidence="3 5" key="2">
    <citation type="submission" date="2017-12" db="EMBL/GenBank/DDBJ databases">
        <title>Phylogenetic diversity of female urinary microbiome.</title>
        <authorList>
            <person name="Thomas-White K."/>
            <person name="Wolfe A.J."/>
        </authorList>
    </citation>
    <scope>NUCLEOTIDE SEQUENCE [LARGE SCALE GENOMIC DNA]</scope>
    <source>
        <strain evidence="3 5">UMB0085</strain>
    </source>
</reference>
<protein>
    <submittedName>
        <fullName evidence="3">DUF3021 domain-containing protein</fullName>
    </submittedName>
</protein>
<keyword evidence="1" id="KW-0472">Membrane</keyword>
<dbReference type="EMBL" id="PKIW01000044">
    <property type="protein sequence ID" value="PLT10784.1"/>
    <property type="molecule type" value="Genomic_DNA"/>
</dbReference>
<feature type="transmembrane region" description="Helical" evidence="1">
    <location>
        <begin position="48"/>
        <end position="65"/>
    </location>
</feature>
<dbReference type="RefSeq" id="WP_060462469.1">
    <property type="nucleotide sequence ID" value="NZ_AP025162.1"/>
</dbReference>
<dbReference type="AlphaFoldDB" id="A0A109DCT8"/>
<evidence type="ECO:0000313" key="3">
    <source>
        <dbReference type="EMBL" id="PLT10784.1"/>
    </source>
</evidence>
<name>A0A109DCT8_9LACO</name>
<sequence>MKEFISNFTKRGLIAAGFGPFILTIFYYAYYLAIHYNPTSVLEINKNILSSLILAFIAGGISAIFKVEKLSLGIATLINAVVIYIDYLFFYLFNDWVEMSFTPLIVFTICYIVGYVIIWLCIYHQVKAQIQKVNQKL</sequence>
<keyword evidence="1" id="KW-0812">Transmembrane</keyword>
<dbReference type="GeneID" id="69823338"/>
<gene>
    <name evidence="2" type="ORF">AEL95_09265</name>
    <name evidence="3" type="ORF">CYJ79_08460</name>
</gene>
<organism evidence="2 4">
    <name type="scientific">Lactobacillus crispatus</name>
    <dbReference type="NCBI Taxonomy" id="47770"/>
    <lineage>
        <taxon>Bacteria</taxon>
        <taxon>Bacillati</taxon>
        <taxon>Bacillota</taxon>
        <taxon>Bacilli</taxon>
        <taxon>Lactobacillales</taxon>
        <taxon>Lactobacillaceae</taxon>
        <taxon>Lactobacillus</taxon>
    </lineage>
</organism>
<dbReference type="PATRIC" id="fig|47770.28.peg.1369"/>